<dbReference type="SUPFAM" id="SSF47413">
    <property type="entry name" value="lambda repressor-like DNA-binding domains"/>
    <property type="match status" value="1"/>
</dbReference>
<dbReference type="EMBL" id="CP159925">
    <property type="protein sequence ID" value="XCO73792.1"/>
    <property type="molecule type" value="Genomic_DNA"/>
</dbReference>
<dbReference type="GO" id="GO:0003677">
    <property type="term" value="F:DNA binding"/>
    <property type="evidence" value="ECO:0007669"/>
    <property type="project" value="InterPro"/>
</dbReference>
<dbReference type="AlphaFoldDB" id="A0AAU8MNB2"/>
<evidence type="ECO:0000259" key="1">
    <source>
        <dbReference type="PROSITE" id="PS50943"/>
    </source>
</evidence>
<dbReference type="Pfam" id="PF01381">
    <property type="entry name" value="HTH_3"/>
    <property type="match status" value="1"/>
</dbReference>
<reference evidence="2" key="1">
    <citation type="submission" date="2024-06" db="EMBL/GenBank/DDBJ databases">
        <authorList>
            <person name="Li S."/>
        </authorList>
    </citation>
    <scope>NUCLEOTIDE SEQUENCE</scope>
    <source>
        <strain evidence="2">SR10</strain>
    </source>
</reference>
<gene>
    <name evidence="2" type="ORF">ABU614_15530</name>
</gene>
<dbReference type="Gene3D" id="1.10.260.40">
    <property type="entry name" value="lambda repressor-like DNA-binding domains"/>
    <property type="match status" value="1"/>
</dbReference>
<dbReference type="CDD" id="cd00093">
    <property type="entry name" value="HTH_XRE"/>
    <property type="match status" value="1"/>
</dbReference>
<feature type="domain" description="HTH cro/C1-type" evidence="1">
    <location>
        <begin position="18"/>
        <end position="72"/>
    </location>
</feature>
<organism evidence="2">
    <name type="scientific">Lysobacter firmicutimachus</name>
    <dbReference type="NCBI Taxonomy" id="1792846"/>
    <lineage>
        <taxon>Bacteria</taxon>
        <taxon>Pseudomonadati</taxon>
        <taxon>Pseudomonadota</taxon>
        <taxon>Gammaproteobacteria</taxon>
        <taxon>Lysobacterales</taxon>
        <taxon>Lysobacteraceae</taxon>
        <taxon>Lysobacter</taxon>
    </lineage>
</organism>
<protein>
    <submittedName>
        <fullName evidence="2">Helix-turn-helix transcriptional regulator</fullName>
    </submittedName>
</protein>
<accession>A0AAU8MNB2</accession>
<dbReference type="InterPro" id="IPR010982">
    <property type="entry name" value="Lambda_DNA-bd_dom_sf"/>
</dbReference>
<evidence type="ECO:0000313" key="2">
    <source>
        <dbReference type="EMBL" id="XCO73792.1"/>
    </source>
</evidence>
<name>A0AAU8MNB2_9GAMM</name>
<dbReference type="PROSITE" id="PS50943">
    <property type="entry name" value="HTH_CROC1"/>
    <property type="match status" value="1"/>
</dbReference>
<sequence>MPRSTLYTKENEVLSQLIREMRNAAGLTQAACAEALGKPQSYVSKIEGGTQRIDLIQLREYCAICGVSLTTFVKRFEAKFN</sequence>
<dbReference type="InterPro" id="IPR001387">
    <property type="entry name" value="Cro/C1-type_HTH"/>
</dbReference>
<proteinExistence type="predicted"/>
<dbReference type="SMART" id="SM00530">
    <property type="entry name" value="HTH_XRE"/>
    <property type="match status" value="1"/>
</dbReference>
<dbReference type="RefSeq" id="WP_363796685.1">
    <property type="nucleotide sequence ID" value="NZ_CP159925.1"/>
</dbReference>